<accession>A0A2P2NMI5</accession>
<sequence length="36" mass="3967">MLKQGNILQNTFGILDDYASIRIPHGSLHSVDGIEL</sequence>
<evidence type="ECO:0000313" key="1">
    <source>
        <dbReference type="EMBL" id="MBX43676.1"/>
    </source>
</evidence>
<name>A0A2P2NMI5_RHIMU</name>
<reference evidence="1" key="1">
    <citation type="submission" date="2018-02" db="EMBL/GenBank/DDBJ databases">
        <title>Rhizophora mucronata_Transcriptome.</title>
        <authorList>
            <person name="Meera S.P."/>
            <person name="Sreeshan A."/>
            <person name="Augustine A."/>
        </authorList>
    </citation>
    <scope>NUCLEOTIDE SEQUENCE</scope>
    <source>
        <tissue evidence="1">Leaf</tissue>
    </source>
</reference>
<dbReference type="AlphaFoldDB" id="A0A2P2NMI5"/>
<dbReference type="EMBL" id="GGEC01063192">
    <property type="protein sequence ID" value="MBX43676.1"/>
    <property type="molecule type" value="Transcribed_RNA"/>
</dbReference>
<organism evidence="1">
    <name type="scientific">Rhizophora mucronata</name>
    <name type="common">Asiatic mangrove</name>
    <dbReference type="NCBI Taxonomy" id="61149"/>
    <lineage>
        <taxon>Eukaryota</taxon>
        <taxon>Viridiplantae</taxon>
        <taxon>Streptophyta</taxon>
        <taxon>Embryophyta</taxon>
        <taxon>Tracheophyta</taxon>
        <taxon>Spermatophyta</taxon>
        <taxon>Magnoliopsida</taxon>
        <taxon>eudicotyledons</taxon>
        <taxon>Gunneridae</taxon>
        <taxon>Pentapetalae</taxon>
        <taxon>rosids</taxon>
        <taxon>fabids</taxon>
        <taxon>Malpighiales</taxon>
        <taxon>Rhizophoraceae</taxon>
        <taxon>Rhizophora</taxon>
    </lineage>
</organism>
<protein>
    <submittedName>
        <fullName evidence="1">Uncharacterized protein</fullName>
    </submittedName>
</protein>
<proteinExistence type="predicted"/>